<accession>A0A068S7Q5</accession>
<name>A0A068S7Q5_9FUNG</name>
<sequence length="95" mass="10820">MLDIENVGGHVGIHPDQLLRTPFALCVGEKVKVVIHCQDGTKETRYYASLARLNKSVKVDGIQLIRARYIKTHQDEHLDATIDEKKLKISLHFDQ</sequence>
<dbReference type="Proteomes" id="UP000027586">
    <property type="component" value="Unassembled WGS sequence"/>
</dbReference>
<evidence type="ECO:0000313" key="2">
    <source>
        <dbReference type="Proteomes" id="UP000027586"/>
    </source>
</evidence>
<gene>
    <name evidence="1" type="ORF">LCOR_09265.1</name>
</gene>
<proteinExistence type="predicted"/>
<keyword evidence="2" id="KW-1185">Reference proteome</keyword>
<dbReference type="EMBL" id="CBTN010000056">
    <property type="protein sequence ID" value="CDH58403.1"/>
    <property type="molecule type" value="Genomic_DNA"/>
</dbReference>
<organism evidence="1 2">
    <name type="scientific">Lichtheimia corymbifera JMRC:FSU:9682</name>
    <dbReference type="NCBI Taxonomy" id="1263082"/>
    <lineage>
        <taxon>Eukaryota</taxon>
        <taxon>Fungi</taxon>
        <taxon>Fungi incertae sedis</taxon>
        <taxon>Mucoromycota</taxon>
        <taxon>Mucoromycotina</taxon>
        <taxon>Mucoromycetes</taxon>
        <taxon>Mucorales</taxon>
        <taxon>Lichtheimiaceae</taxon>
        <taxon>Lichtheimia</taxon>
    </lineage>
</organism>
<protein>
    <submittedName>
        <fullName evidence="1">Uncharacterized protein</fullName>
    </submittedName>
</protein>
<comment type="caution">
    <text evidence="1">The sequence shown here is derived from an EMBL/GenBank/DDBJ whole genome shotgun (WGS) entry which is preliminary data.</text>
</comment>
<dbReference type="AlphaFoldDB" id="A0A068S7Q5"/>
<dbReference type="VEuPathDB" id="FungiDB:LCOR_09265.1"/>
<evidence type="ECO:0000313" key="1">
    <source>
        <dbReference type="EMBL" id="CDH58403.1"/>
    </source>
</evidence>
<reference evidence="1" key="1">
    <citation type="submission" date="2013-08" db="EMBL/GenBank/DDBJ databases">
        <title>Gene expansion shapes genome architecture in the human pathogen Lichtheimia corymbifera: an evolutionary genomics analysis in the ancient terrestrial Mucorales (Mucoromycotina).</title>
        <authorList>
            <person name="Schwartze V.U."/>
            <person name="Winter S."/>
            <person name="Shelest E."/>
            <person name="Marcet-Houben M."/>
            <person name="Horn F."/>
            <person name="Wehner S."/>
            <person name="Hoffmann K."/>
            <person name="Riege K."/>
            <person name="Sammeth M."/>
            <person name="Nowrousian M."/>
            <person name="Valiante V."/>
            <person name="Linde J."/>
            <person name="Jacobsen I.D."/>
            <person name="Marz M."/>
            <person name="Brakhage A.A."/>
            <person name="Gabaldon T."/>
            <person name="Bocker S."/>
            <person name="Voigt K."/>
        </authorList>
    </citation>
    <scope>NUCLEOTIDE SEQUENCE [LARGE SCALE GENOMIC DNA]</scope>
    <source>
        <strain evidence="1">FSU 9682</strain>
    </source>
</reference>